<evidence type="ECO:0000313" key="2">
    <source>
        <dbReference type="EMBL" id="TNY46956.1"/>
    </source>
</evidence>
<dbReference type="Proteomes" id="UP000316580">
    <property type="component" value="Unassembled WGS sequence"/>
</dbReference>
<evidence type="ECO:0000313" key="4">
    <source>
        <dbReference type="Proteomes" id="UP000316580"/>
    </source>
</evidence>
<feature type="transmembrane region" description="Helical" evidence="1">
    <location>
        <begin position="15"/>
        <end position="36"/>
    </location>
</feature>
<dbReference type="EMBL" id="VCID01000509">
    <property type="protein sequence ID" value="TNY46956.1"/>
    <property type="molecule type" value="Genomic_DNA"/>
</dbReference>
<protein>
    <submittedName>
        <fullName evidence="3">Uncharacterized protein</fullName>
    </submittedName>
</protein>
<gene>
    <name evidence="3" type="ORF">E0F66_09470</name>
    <name evidence="2" type="ORF">FGO82_06020</name>
</gene>
<reference evidence="2 4" key="2">
    <citation type="submission" date="2019-05" db="EMBL/GenBank/DDBJ databases">
        <title>Novel genomic isolates of S.pyogenes and S.dysgalactiae subsp. equisimilis associated to necrotising fasciitis (NSTI).</title>
        <authorList>
            <person name="Barrantes I."/>
        </authorList>
    </citation>
    <scope>NUCLEOTIDE SEQUENCE [LARGE SCALE GENOMIC DNA]</scope>
    <source>
        <strain evidence="2 4">SPY6028</strain>
    </source>
</reference>
<evidence type="ECO:0000313" key="3">
    <source>
        <dbReference type="EMBL" id="TYK98682.1"/>
    </source>
</evidence>
<keyword evidence="1" id="KW-1133">Transmembrane helix</keyword>
<dbReference type="Proteomes" id="UP000324058">
    <property type="component" value="Unassembled WGS sequence"/>
</dbReference>
<evidence type="ECO:0000313" key="5">
    <source>
        <dbReference type="Proteomes" id="UP000324058"/>
    </source>
</evidence>
<organism evidence="3 5">
    <name type="scientific">Streptococcus pyogenes</name>
    <dbReference type="NCBI Taxonomy" id="1314"/>
    <lineage>
        <taxon>Bacteria</taxon>
        <taxon>Bacillati</taxon>
        <taxon>Bacillota</taxon>
        <taxon>Bacilli</taxon>
        <taxon>Lactobacillales</taxon>
        <taxon>Streptococcaceae</taxon>
        <taxon>Streptococcus</taxon>
    </lineage>
</organism>
<dbReference type="AlphaFoldDB" id="A0A5S4TJ72"/>
<evidence type="ECO:0000256" key="1">
    <source>
        <dbReference type="SAM" id="Phobius"/>
    </source>
</evidence>
<dbReference type="EMBL" id="SJLL01000012">
    <property type="protein sequence ID" value="TYK98682.1"/>
    <property type="molecule type" value="Genomic_DNA"/>
</dbReference>
<comment type="caution">
    <text evidence="3">The sequence shown here is derived from an EMBL/GenBank/DDBJ whole genome shotgun (WGS) entry which is preliminary data.</text>
</comment>
<keyword evidence="1" id="KW-0472">Membrane</keyword>
<reference evidence="3 5" key="1">
    <citation type="submission" date="2019-02" db="EMBL/GenBank/DDBJ databases">
        <title>Novel genomic isolates of S. pyogenes and S. dysgalactiae subsp. equisimilis associated to necrotising fasciitis (NSTI).</title>
        <authorList>
            <person name="Barrantes I."/>
        </authorList>
    </citation>
    <scope>NUCLEOTIDE SEQUENCE [LARGE SCALE GENOMIC DNA]</scope>
    <source>
        <strain evidence="3 5">SPY2028</strain>
    </source>
</reference>
<name>A0A5S4TJ72_STRPY</name>
<keyword evidence="1" id="KW-0812">Transmembrane</keyword>
<accession>A0A5S4TJ72</accession>
<proteinExistence type="predicted"/>
<sequence>MKNRNEDLLTPKQNLTLVIGHWLLFKALILTSYACVKNKKRKRGLFSTKQKDVHTERPLG</sequence>